<protein>
    <submittedName>
        <fullName evidence="4">Uncharacterized protein</fullName>
    </submittedName>
</protein>
<feature type="chain" id="PRO_5022246050" evidence="3">
    <location>
        <begin position="28"/>
        <end position="102"/>
    </location>
</feature>
<feature type="signal peptide" evidence="3">
    <location>
        <begin position="1"/>
        <end position="27"/>
    </location>
</feature>
<feature type="transmembrane region" description="Helical" evidence="2">
    <location>
        <begin position="72"/>
        <end position="91"/>
    </location>
</feature>
<dbReference type="RefSeq" id="WP_142551135.1">
    <property type="nucleotide sequence ID" value="NZ_VIFX01000005.1"/>
</dbReference>
<reference evidence="4 5" key="1">
    <citation type="submission" date="2018-10" db="EMBL/GenBank/DDBJ databases">
        <title>Draft genome of Mycobacterium hodleri strain B.</title>
        <authorList>
            <person name="Amande T.J."/>
            <person name="Mcgenity T.J."/>
        </authorList>
    </citation>
    <scope>NUCLEOTIDE SEQUENCE [LARGE SCALE GENOMIC DNA]</scope>
    <source>
        <strain evidence="4 5">B</strain>
    </source>
</reference>
<keyword evidence="2" id="KW-0812">Transmembrane</keyword>
<evidence type="ECO:0000256" key="3">
    <source>
        <dbReference type="SAM" id="SignalP"/>
    </source>
</evidence>
<evidence type="ECO:0000256" key="1">
    <source>
        <dbReference type="SAM" id="MobiDB-lite"/>
    </source>
</evidence>
<dbReference type="Proteomes" id="UP000315759">
    <property type="component" value="Unassembled WGS sequence"/>
</dbReference>
<keyword evidence="3" id="KW-0732">Signal</keyword>
<accession>A0A544W615</accession>
<feature type="compositionally biased region" description="Basic and acidic residues" evidence="1">
    <location>
        <begin position="55"/>
        <end position="64"/>
    </location>
</feature>
<name>A0A544W615_9MYCO</name>
<dbReference type="PROSITE" id="PS51257">
    <property type="entry name" value="PROKAR_LIPOPROTEIN"/>
    <property type="match status" value="1"/>
</dbReference>
<organism evidence="4 5">
    <name type="scientific">Mycolicibacterium hodleri</name>
    <dbReference type="NCBI Taxonomy" id="49897"/>
    <lineage>
        <taxon>Bacteria</taxon>
        <taxon>Bacillati</taxon>
        <taxon>Actinomycetota</taxon>
        <taxon>Actinomycetes</taxon>
        <taxon>Mycobacteriales</taxon>
        <taxon>Mycobacteriaceae</taxon>
        <taxon>Mycolicibacterium</taxon>
    </lineage>
</organism>
<feature type="region of interest" description="Disordered" evidence="1">
    <location>
        <begin position="30"/>
        <end position="64"/>
    </location>
</feature>
<comment type="caution">
    <text evidence="4">The sequence shown here is derived from an EMBL/GenBank/DDBJ whole genome shotgun (WGS) entry which is preliminary data.</text>
</comment>
<keyword evidence="2" id="KW-1133">Transmembrane helix</keyword>
<gene>
    <name evidence="4" type="ORF">D8S82_05695</name>
</gene>
<evidence type="ECO:0000313" key="4">
    <source>
        <dbReference type="EMBL" id="TQR87683.1"/>
    </source>
</evidence>
<keyword evidence="5" id="KW-1185">Reference proteome</keyword>
<dbReference type="EMBL" id="VIFX01000005">
    <property type="protein sequence ID" value="TQR87683.1"/>
    <property type="molecule type" value="Genomic_DNA"/>
</dbReference>
<dbReference type="AlphaFoldDB" id="A0A544W615"/>
<proteinExistence type="predicted"/>
<sequence length="102" mass="10592">MVVRRPGRAVLLLLTAVILACAPHAVASVDVEPPRMPSSTAPASPSPPAATPTKHSYDDADIKQRSEGSSPALWILLGALAGLVVIGVILLREGTSPRDRHG</sequence>
<keyword evidence="2" id="KW-0472">Membrane</keyword>
<evidence type="ECO:0000313" key="5">
    <source>
        <dbReference type="Proteomes" id="UP000315759"/>
    </source>
</evidence>
<evidence type="ECO:0000256" key="2">
    <source>
        <dbReference type="SAM" id="Phobius"/>
    </source>
</evidence>